<comment type="caution">
    <text evidence="1">The sequence shown here is derived from an EMBL/GenBank/DDBJ whole genome shotgun (WGS) entry which is preliminary data.</text>
</comment>
<reference evidence="2" key="1">
    <citation type="journal article" date="2022" name="Mol. Ecol. Resour.">
        <title>The genomes of chicory, endive, great burdock and yacon provide insights into Asteraceae palaeo-polyploidization history and plant inulin production.</title>
        <authorList>
            <person name="Fan W."/>
            <person name="Wang S."/>
            <person name="Wang H."/>
            <person name="Wang A."/>
            <person name="Jiang F."/>
            <person name="Liu H."/>
            <person name="Zhao H."/>
            <person name="Xu D."/>
            <person name="Zhang Y."/>
        </authorList>
    </citation>
    <scope>NUCLEOTIDE SEQUENCE [LARGE SCALE GENOMIC DNA]</scope>
    <source>
        <strain evidence="2">cv. Punajuju</strain>
    </source>
</reference>
<dbReference type="EMBL" id="CM042011">
    <property type="protein sequence ID" value="KAI3764260.1"/>
    <property type="molecule type" value="Genomic_DNA"/>
</dbReference>
<accession>A0ACB9EZZ2</accession>
<organism evidence="1 2">
    <name type="scientific">Cichorium intybus</name>
    <name type="common">Chicory</name>
    <dbReference type="NCBI Taxonomy" id="13427"/>
    <lineage>
        <taxon>Eukaryota</taxon>
        <taxon>Viridiplantae</taxon>
        <taxon>Streptophyta</taxon>
        <taxon>Embryophyta</taxon>
        <taxon>Tracheophyta</taxon>
        <taxon>Spermatophyta</taxon>
        <taxon>Magnoliopsida</taxon>
        <taxon>eudicotyledons</taxon>
        <taxon>Gunneridae</taxon>
        <taxon>Pentapetalae</taxon>
        <taxon>asterids</taxon>
        <taxon>campanulids</taxon>
        <taxon>Asterales</taxon>
        <taxon>Asteraceae</taxon>
        <taxon>Cichorioideae</taxon>
        <taxon>Cichorieae</taxon>
        <taxon>Cichoriinae</taxon>
        <taxon>Cichorium</taxon>
    </lineage>
</organism>
<reference evidence="1 2" key="2">
    <citation type="journal article" date="2022" name="Mol. Ecol. Resour.">
        <title>The genomes of chicory, endive, great burdock and yacon provide insights into Asteraceae paleo-polyploidization history and plant inulin production.</title>
        <authorList>
            <person name="Fan W."/>
            <person name="Wang S."/>
            <person name="Wang H."/>
            <person name="Wang A."/>
            <person name="Jiang F."/>
            <person name="Liu H."/>
            <person name="Zhao H."/>
            <person name="Xu D."/>
            <person name="Zhang Y."/>
        </authorList>
    </citation>
    <scope>NUCLEOTIDE SEQUENCE [LARGE SCALE GENOMIC DNA]</scope>
    <source>
        <strain evidence="2">cv. Punajuju</strain>
        <tissue evidence="1">Leaves</tissue>
    </source>
</reference>
<evidence type="ECO:0000313" key="1">
    <source>
        <dbReference type="EMBL" id="KAI3764260.1"/>
    </source>
</evidence>
<protein>
    <submittedName>
        <fullName evidence="1">Uncharacterized protein</fullName>
    </submittedName>
</protein>
<gene>
    <name evidence="1" type="ORF">L2E82_14266</name>
</gene>
<proteinExistence type="predicted"/>
<name>A0ACB9EZZ2_CICIN</name>
<sequence>MPEREELRELLKHSMIFMGLFEIQSRVLTTPRLVWRKRMETGTKSVQKGRSLEKNEKSRKLVCAPRIYDMRDAGLRRWNTFKCRRNGKRLVRALQILHLRGAAAGNLQYERTNCSGFIGELLQNAMLVTLNNQTNLFATCACEVVESDLPLTSLSELWSLDISRIQKSEVQLQGRIKARMQMRSKV</sequence>
<evidence type="ECO:0000313" key="2">
    <source>
        <dbReference type="Proteomes" id="UP001055811"/>
    </source>
</evidence>
<dbReference type="Proteomes" id="UP001055811">
    <property type="component" value="Linkage Group LG03"/>
</dbReference>
<keyword evidence="2" id="KW-1185">Reference proteome</keyword>